<keyword evidence="3" id="KW-1185">Reference proteome</keyword>
<reference evidence="2 3" key="1">
    <citation type="journal article" date="2013" name="Nature">
        <title>Insights into bilaterian evolution from three spiralian genomes.</title>
        <authorList>
            <person name="Simakov O."/>
            <person name="Marletaz F."/>
            <person name="Cho S.J."/>
            <person name="Edsinger-Gonzales E."/>
            <person name="Havlak P."/>
            <person name="Hellsten U."/>
            <person name="Kuo D.H."/>
            <person name="Larsson T."/>
            <person name="Lv J."/>
            <person name="Arendt D."/>
            <person name="Savage R."/>
            <person name="Osoegawa K."/>
            <person name="de Jong P."/>
            <person name="Grimwood J."/>
            <person name="Chapman J.A."/>
            <person name="Shapiro H."/>
            <person name="Aerts A."/>
            <person name="Otillar R.P."/>
            <person name="Terry A.Y."/>
            <person name="Boore J.L."/>
            <person name="Grigoriev I.V."/>
            <person name="Lindberg D.R."/>
            <person name="Seaver E.C."/>
            <person name="Weisblat D.A."/>
            <person name="Putnam N.H."/>
            <person name="Rokhsar D.S."/>
        </authorList>
    </citation>
    <scope>NUCLEOTIDE SEQUENCE [LARGE SCALE GENOMIC DNA]</scope>
</reference>
<dbReference type="HOGENOM" id="CLU_1201007_0_0_1"/>
<organism evidence="2 3">
    <name type="scientific">Lottia gigantea</name>
    <name type="common">Giant owl limpet</name>
    <dbReference type="NCBI Taxonomy" id="225164"/>
    <lineage>
        <taxon>Eukaryota</taxon>
        <taxon>Metazoa</taxon>
        <taxon>Spiralia</taxon>
        <taxon>Lophotrochozoa</taxon>
        <taxon>Mollusca</taxon>
        <taxon>Gastropoda</taxon>
        <taxon>Patellogastropoda</taxon>
        <taxon>Lottioidea</taxon>
        <taxon>Lottiidae</taxon>
        <taxon>Lottia</taxon>
    </lineage>
</organism>
<dbReference type="RefSeq" id="XP_009046581.1">
    <property type="nucleotide sequence ID" value="XM_009048333.1"/>
</dbReference>
<dbReference type="KEGG" id="lgi:LOTGIDRAFT_171772"/>
<feature type="region of interest" description="Disordered" evidence="1">
    <location>
        <begin position="181"/>
        <end position="211"/>
    </location>
</feature>
<accession>V4BA43</accession>
<dbReference type="AlphaFoldDB" id="V4BA43"/>
<evidence type="ECO:0000313" key="3">
    <source>
        <dbReference type="Proteomes" id="UP000030746"/>
    </source>
</evidence>
<evidence type="ECO:0000313" key="2">
    <source>
        <dbReference type="EMBL" id="ESP02697.1"/>
    </source>
</evidence>
<name>V4BA43_LOTGI</name>
<protein>
    <submittedName>
        <fullName evidence="2">Uncharacterized protein</fullName>
    </submittedName>
</protein>
<dbReference type="Proteomes" id="UP000030746">
    <property type="component" value="Unassembled WGS sequence"/>
</dbReference>
<evidence type="ECO:0000256" key="1">
    <source>
        <dbReference type="SAM" id="MobiDB-lite"/>
    </source>
</evidence>
<dbReference type="EMBL" id="KB200130">
    <property type="protein sequence ID" value="ESP02697.1"/>
    <property type="molecule type" value="Genomic_DNA"/>
</dbReference>
<proteinExistence type="predicted"/>
<gene>
    <name evidence="2" type="ORF">LOTGIDRAFT_171772</name>
</gene>
<dbReference type="CTD" id="20241896"/>
<sequence length="233" mass="26663">MHLCIFHSISIMFTWIKKRCRRNSAPSCISNKKSRHSLYTEIPTVKSPNFFELKDEQFLDHSYEEIPEIIPTSCLTTELAMQVTSLTDQLLSGISSDFDKCFICGKSSSPAENLSKDTLCTCYSEPLQVYENEYSDIPSGPRKRSFDDYDIPVQTYSCDHVYLSLATNKRRRLFRSRSDIRKRPLPELPPRQVPEVTDDVSDTESDSSGFYENIDSDSDSFVVGPYMSESILV</sequence>
<dbReference type="GeneID" id="20241896"/>
<feature type="compositionally biased region" description="Acidic residues" evidence="1">
    <location>
        <begin position="196"/>
        <end position="205"/>
    </location>
</feature>